<gene>
    <name evidence="1" type="primary">g324</name>
    <name evidence="1" type="ORF">VP750_LOCUS282</name>
</gene>
<dbReference type="EMBL" id="CAXHTA020000001">
    <property type="protein sequence ID" value="CAL5218623.1"/>
    <property type="molecule type" value="Genomic_DNA"/>
</dbReference>
<dbReference type="PANTHER" id="PTHR36377">
    <property type="entry name" value="DNA MISMATCH REPAIR PROTEIN"/>
    <property type="match status" value="1"/>
</dbReference>
<accession>A0ABP1FKM2</accession>
<reference evidence="1 2" key="1">
    <citation type="submission" date="2024-06" db="EMBL/GenBank/DDBJ databases">
        <authorList>
            <person name="Kraege A."/>
            <person name="Thomma B."/>
        </authorList>
    </citation>
    <scope>NUCLEOTIDE SEQUENCE [LARGE SCALE GENOMIC DNA]</scope>
</reference>
<evidence type="ECO:0000313" key="1">
    <source>
        <dbReference type="EMBL" id="CAL5218623.1"/>
    </source>
</evidence>
<evidence type="ECO:0000313" key="2">
    <source>
        <dbReference type="Proteomes" id="UP001497392"/>
    </source>
</evidence>
<name>A0ABP1FKM2_9CHLO</name>
<dbReference type="PANTHER" id="PTHR36377:SF1">
    <property type="entry name" value="DNA MISMATCH REPAIR PROTEIN"/>
    <property type="match status" value="1"/>
</dbReference>
<proteinExistence type="predicted"/>
<protein>
    <submittedName>
        <fullName evidence="1">G324 protein</fullName>
    </submittedName>
</protein>
<comment type="caution">
    <text evidence="1">The sequence shown here is derived from an EMBL/GenBank/DDBJ whole genome shotgun (WGS) entry which is preliminary data.</text>
</comment>
<organism evidence="1 2">
    <name type="scientific">Coccomyxa viridis</name>
    <dbReference type="NCBI Taxonomy" id="1274662"/>
    <lineage>
        <taxon>Eukaryota</taxon>
        <taxon>Viridiplantae</taxon>
        <taxon>Chlorophyta</taxon>
        <taxon>core chlorophytes</taxon>
        <taxon>Trebouxiophyceae</taxon>
        <taxon>Trebouxiophyceae incertae sedis</taxon>
        <taxon>Coccomyxaceae</taxon>
        <taxon>Coccomyxa</taxon>
    </lineage>
</organism>
<sequence>MSPANAFYMKVAGLCFVVGGCMEGFMIKTGFYDKVTVLEAQRLDDSREDREAFKRMLREEVERQAQEKHIEIHLPDDKS</sequence>
<dbReference type="Proteomes" id="UP001497392">
    <property type="component" value="Unassembled WGS sequence"/>
</dbReference>
<keyword evidence="2" id="KW-1185">Reference proteome</keyword>